<dbReference type="InterPro" id="IPR013083">
    <property type="entry name" value="Znf_RING/FYVE/PHD"/>
</dbReference>
<dbReference type="InterPro" id="IPR019787">
    <property type="entry name" value="Znf_PHD-finger"/>
</dbReference>
<proteinExistence type="inferred from homology"/>
<feature type="compositionally biased region" description="Polar residues" evidence="8">
    <location>
        <begin position="508"/>
        <end position="523"/>
    </location>
</feature>
<dbReference type="PANTHER" id="PTHR11477">
    <property type="entry name" value="TRANSCRIPTION FACTOR S-II ZINC FINGER DOMAIN-CONTAINING PROTEIN"/>
    <property type="match status" value="1"/>
</dbReference>
<dbReference type="FunFam" id="3.30.40.10:FF:000560">
    <property type="entry name" value="Putative PHD finger domain protein"/>
    <property type="match status" value="1"/>
</dbReference>
<dbReference type="GO" id="GO:0006368">
    <property type="term" value="P:transcription elongation by RNA polymerase II"/>
    <property type="evidence" value="ECO:0007669"/>
    <property type="project" value="TreeGrafter"/>
</dbReference>
<dbReference type="GO" id="GO:0031440">
    <property type="term" value="P:regulation of mRNA 3'-end processing"/>
    <property type="evidence" value="ECO:0007669"/>
    <property type="project" value="TreeGrafter"/>
</dbReference>
<dbReference type="STRING" id="554155.C5FQQ3"/>
<dbReference type="InterPro" id="IPR055499">
    <property type="entry name" value="DUF7071"/>
</dbReference>
<dbReference type="PANTHER" id="PTHR11477:SF11">
    <property type="entry name" value="TRANSCRIPTION FACTOR BYE1"/>
    <property type="match status" value="1"/>
</dbReference>
<feature type="compositionally biased region" description="Basic residues" evidence="8">
    <location>
        <begin position="170"/>
        <end position="182"/>
    </location>
</feature>
<dbReference type="HOGENOM" id="CLU_009292_0_0_1"/>
<evidence type="ECO:0000256" key="7">
    <source>
        <dbReference type="PROSITE-ProRule" id="PRU00146"/>
    </source>
</evidence>
<feature type="domain" description="TFIIS central" evidence="10">
    <location>
        <begin position="300"/>
        <end position="430"/>
    </location>
</feature>
<dbReference type="Pfam" id="PF07500">
    <property type="entry name" value="TFIIS_M"/>
    <property type="match status" value="1"/>
</dbReference>
<dbReference type="InterPro" id="IPR019786">
    <property type="entry name" value="Zinc_finger_PHD-type_CS"/>
</dbReference>
<dbReference type="GO" id="GO:0031564">
    <property type="term" value="P:transcription antitermination"/>
    <property type="evidence" value="ECO:0007669"/>
    <property type="project" value="TreeGrafter"/>
</dbReference>
<feature type="compositionally biased region" description="Polar residues" evidence="8">
    <location>
        <begin position="734"/>
        <end position="749"/>
    </location>
</feature>
<feature type="compositionally biased region" description="Polar residues" evidence="8">
    <location>
        <begin position="467"/>
        <end position="500"/>
    </location>
</feature>
<dbReference type="GO" id="GO:0001139">
    <property type="term" value="F:RNA polymerase II complex recruiting activity"/>
    <property type="evidence" value="ECO:0007669"/>
    <property type="project" value="TreeGrafter"/>
</dbReference>
<dbReference type="InterPro" id="IPR012921">
    <property type="entry name" value="SPOC_C"/>
</dbReference>
<dbReference type="Gene3D" id="1.10.472.30">
    <property type="entry name" value="Transcription elongation factor S-II, central domain"/>
    <property type="match status" value="1"/>
</dbReference>
<dbReference type="Pfam" id="PF00628">
    <property type="entry name" value="PHD"/>
    <property type="match status" value="1"/>
</dbReference>
<evidence type="ECO:0000259" key="10">
    <source>
        <dbReference type="PROSITE" id="PS51321"/>
    </source>
</evidence>
<feature type="region of interest" description="Disordered" evidence="8">
    <location>
        <begin position="154"/>
        <end position="207"/>
    </location>
</feature>
<comment type="similarity">
    <text evidence="2">Belongs to the BYE1 family.</text>
</comment>
<dbReference type="GO" id="GO:0000977">
    <property type="term" value="F:RNA polymerase II transcription regulatory region sequence-specific DNA binding"/>
    <property type="evidence" value="ECO:0007669"/>
    <property type="project" value="TreeGrafter"/>
</dbReference>
<dbReference type="EMBL" id="DS995704">
    <property type="protein sequence ID" value="EEQ32206.1"/>
    <property type="molecule type" value="Genomic_DNA"/>
</dbReference>
<feature type="region of interest" description="Disordered" evidence="8">
    <location>
        <begin position="219"/>
        <end position="290"/>
    </location>
</feature>
<dbReference type="InterPro" id="IPR036575">
    <property type="entry name" value="TFIIS_cen_dom_sf"/>
</dbReference>
<evidence type="ECO:0000256" key="5">
    <source>
        <dbReference type="ARBA" id="ARBA00022771"/>
    </source>
</evidence>
<keyword evidence="5 7" id="KW-0863">Zinc-finger</keyword>
<feature type="compositionally biased region" description="Basic and acidic residues" evidence="8">
    <location>
        <begin position="406"/>
        <end position="422"/>
    </location>
</feature>
<feature type="compositionally biased region" description="Polar residues" evidence="8">
    <location>
        <begin position="247"/>
        <end position="280"/>
    </location>
</feature>
<protein>
    <recommendedName>
        <fullName evidence="3">Transcription factor BYE1</fullName>
    </recommendedName>
</protein>
<feature type="compositionally biased region" description="Polar residues" evidence="8">
    <location>
        <begin position="390"/>
        <end position="404"/>
    </location>
</feature>
<evidence type="ECO:0000256" key="1">
    <source>
        <dbReference type="ARBA" id="ARBA00002311"/>
    </source>
</evidence>
<dbReference type="PROSITE" id="PS50016">
    <property type="entry name" value="ZF_PHD_2"/>
    <property type="match status" value="1"/>
</dbReference>
<dbReference type="VEuPathDB" id="FungiDB:MCYG_05025"/>
<dbReference type="GO" id="GO:0006362">
    <property type="term" value="P:transcription elongation by RNA polymerase I"/>
    <property type="evidence" value="ECO:0007669"/>
    <property type="project" value="TreeGrafter"/>
</dbReference>
<dbReference type="AlphaFoldDB" id="C5FQQ3"/>
<evidence type="ECO:0000256" key="4">
    <source>
        <dbReference type="ARBA" id="ARBA00022723"/>
    </source>
</evidence>
<dbReference type="Proteomes" id="UP000002035">
    <property type="component" value="Unassembled WGS sequence"/>
</dbReference>
<dbReference type="InterPro" id="IPR001965">
    <property type="entry name" value="Znf_PHD"/>
</dbReference>
<evidence type="ECO:0000313" key="12">
    <source>
        <dbReference type="Proteomes" id="UP000002035"/>
    </source>
</evidence>
<dbReference type="eggNOG" id="KOG1634">
    <property type="taxonomic scope" value="Eukaryota"/>
</dbReference>
<feature type="compositionally biased region" description="Polar residues" evidence="8">
    <location>
        <begin position="530"/>
        <end position="541"/>
    </location>
</feature>
<dbReference type="GO" id="GO:0008270">
    <property type="term" value="F:zinc ion binding"/>
    <property type="evidence" value="ECO:0007669"/>
    <property type="project" value="UniProtKB-KW"/>
</dbReference>
<evidence type="ECO:0000256" key="8">
    <source>
        <dbReference type="SAM" id="MobiDB-lite"/>
    </source>
</evidence>
<dbReference type="OrthoDB" id="79252at2759"/>
<dbReference type="GO" id="GO:0005634">
    <property type="term" value="C:nucleus"/>
    <property type="evidence" value="ECO:0007669"/>
    <property type="project" value="TreeGrafter"/>
</dbReference>
<keyword evidence="6" id="KW-0862">Zinc</keyword>
<accession>C5FQQ3</accession>
<feature type="region of interest" description="Disordered" evidence="8">
    <location>
        <begin position="734"/>
        <end position="764"/>
    </location>
</feature>
<keyword evidence="12" id="KW-1185">Reference proteome</keyword>
<organism evidence="11 12">
    <name type="scientific">Arthroderma otae (strain ATCC MYA-4605 / CBS 113480)</name>
    <name type="common">Microsporum canis</name>
    <dbReference type="NCBI Taxonomy" id="554155"/>
    <lineage>
        <taxon>Eukaryota</taxon>
        <taxon>Fungi</taxon>
        <taxon>Dikarya</taxon>
        <taxon>Ascomycota</taxon>
        <taxon>Pezizomycotina</taxon>
        <taxon>Eurotiomycetes</taxon>
        <taxon>Eurotiomycetidae</taxon>
        <taxon>Onygenales</taxon>
        <taxon>Arthrodermataceae</taxon>
        <taxon>Microsporum</taxon>
    </lineage>
</organism>
<evidence type="ECO:0000256" key="6">
    <source>
        <dbReference type="ARBA" id="ARBA00022833"/>
    </source>
</evidence>
<dbReference type="eggNOG" id="KOG1844">
    <property type="taxonomic scope" value="Eukaryota"/>
</dbReference>
<sequence>MAVCPGAMVMALSLRVTKRRHCYETGTNMVIDEPRRSGRATKGQHKNLDIDPPQNKRKSKGQGKGQKQSSNEPTPPVLNEEDEIIRCICGEYEEEEDVERDMICCDKCAAWQHNDCMGLVFPKGEEPAEYFCERCKPENHQELLDKISRGEKPWEEAAVKRAREAEERKTRKKKGGKRGKKARQSDVKSEHGDAPAAPKGDKRSPPMQHNIAVAVSPHYEDSNAQKRKHEEHGDGVSREPAPKQKLQKLSTSLPASPQDARNSPVQGRKQSAASPMTPSQDIKLKSRSGSTAGVDHLIVARRSAATALAKLVTEIAASAVAEGTFTIPPGKTKEGVGESLGEDIENCMYKNLCGSSGEPNDAYKTQLRTILFNVRKNPSLRDSLLVGRTTPDSISTMSTQNMASQELREKDEEIKREAERQHTIIQEQGPRIRRTHKGEELVEADPQTVGTESVFSTAPARRDTGTESEVQPTMSPRHVSPTSPHGQRYSDGTSRETIGSSGADPNRRTSSNFNIENVWSSVHSPGASHPEQQFGSASSFNEPPPIINKVQEDADIDNLLKDEVDSPPYSPKDVQGDGDIWHGAVSMSSVADFYTAGKHVGGADLSSRIPWSQLVPPTITVDGRIDIQLASNYLCGLRYSHTTDISVVALGQPHAANDVAQFNRLFDYFMDRKRYGVIGKHPLSAVKDAYLVPVEAGHSKKPDFIELLENNQVEDPTPTRLLLFVLVVKTNNSHSTPSLTTPQAPSRNAASPLPTENEYNPIDPAGLGLAQGKVSIPETNAQQAQFNNGQTYIYPPLQDITGQQAAIQVLGPLASAPAIQELLRNIPHATIEQLNVIADILRKNPPAANSYQLLMGAVMQKNGAQPA</sequence>
<evidence type="ECO:0000256" key="3">
    <source>
        <dbReference type="ARBA" id="ARBA00021616"/>
    </source>
</evidence>
<feature type="domain" description="PHD-type" evidence="9">
    <location>
        <begin position="84"/>
        <end position="138"/>
    </location>
</feature>
<dbReference type="SMART" id="SM00249">
    <property type="entry name" value="PHD"/>
    <property type="match status" value="1"/>
</dbReference>
<dbReference type="SMART" id="SM00510">
    <property type="entry name" value="TFS2M"/>
    <property type="match status" value="1"/>
</dbReference>
<dbReference type="GeneID" id="9226143"/>
<dbReference type="SUPFAM" id="SSF46942">
    <property type="entry name" value="Elongation factor TFIIS domain 2"/>
    <property type="match status" value="1"/>
</dbReference>
<feature type="region of interest" description="Disordered" evidence="8">
    <location>
        <begin position="385"/>
        <end position="547"/>
    </location>
</feature>
<dbReference type="Pfam" id="PF23257">
    <property type="entry name" value="DUF7071"/>
    <property type="match status" value="1"/>
</dbReference>
<dbReference type="InterPro" id="IPR003618">
    <property type="entry name" value="TFIIS_cen_dom"/>
</dbReference>
<evidence type="ECO:0000313" key="11">
    <source>
        <dbReference type="EMBL" id="EEQ32206.1"/>
    </source>
</evidence>
<gene>
    <name evidence="11" type="ORF">MCYG_05025</name>
</gene>
<reference evidence="12" key="1">
    <citation type="journal article" date="2012" name="MBio">
        <title>Comparative genome analysis of Trichophyton rubrum and related dermatophytes reveals candidate genes involved in infection.</title>
        <authorList>
            <person name="Martinez D.A."/>
            <person name="Oliver B.G."/>
            <person name="Graeser Y."/>
            <person name="Goldberg J.M."/>
            <person name="Li W."/>
            <person name="Martinez-Rossi N.M."/>
            <person name="Monod M."/>
            <person name="Shelest E."/>
            <person name="Barton R.C."/>
            <person name="Birch E."/>
            <person name="Brakhage A.A."/>
            <person name="Chen Z."/>
            <person name="Gurr S.J."/>
            <person name="Heiman D."/>
            <person name="Heitman J."/>
            <person name="Kosti I."/>
            <person name="Rossi A."/>
            <person name="Saif S."/>
            <person name="Samalova M."/>
            <person name="Saunders C.W."/>
            <person name="Shea T."/>
            <person name="Summerbell R.C."/>
            <person name="Xu J."/>
            <person name="Young S."/>
            <person name="Zeng Q."/>
            <person name="Birren B.W."/>
            <person name="Cuomo C.A."/>
            <person name="White T.C."/>
        </authorList>
    </citation>
    <scope>NUCLEOTIDE SEQUENCE [LARGE SCALE GENOMIC DNA]</scope>
    <source>
        <strain evidence="12">ATCC MYA-4605 / CBS 113480</strain>
    </source>
</reference>
<dbReference type="RefSeq" id="XP_002847288.1">
    <property type="nucleotide sequence ID" value="XM_002847242.1"/>
</dbReference>
<evidence type="ECO:0000259" key="9">
    <source>
        <dbReference type="PROSITE" id="PS50016"/>
    </source>
</evidence>
<evidence type="ECO:0000256" key="2">
    <source>
        <dbReference type="ARBA" id="ARBA00011050"/>
    </source>
</evidence>
<feature type="compositionally biased region" description="Basic and acidic residues" evidence="8">
    <location>
        <begin position="219"/>
        <end position="242"/>
    </location>
</feature>
<keyword evidence="4" id="KW-0479">Metal-binding</keyword>
<dbReference type="InterPro" id="IPR011011">
    <property type="entry name" value="Znf_FYVE_PHD"/>
</dbReference>
<feature type="compositionally biased region" description="Basic and acidic residues" evidence="8">
    <location>
        <begin position="154"/>
        <end position="169"/>
    </location>
</feature>
<comment type="function">
    <text evidence="1">Negative regulator of transcription elongation.</text>
</comment>
<dbReference type="PROSITE" id="PS51321">
    <property type="entry name" value="TFIIS_CENTRAL"/>
    <property type="match status" value="1"/>
</dbReference>
<name>C5FQQ3_ARTOC</name>
<feature type="compositionally biased region" description="Basic and acidic residues" evidence="8">
    <location>
        <begin position="183"/>
        <end position="204"/>
    </location>
</feature>
<feature type="region of interest" description="Disordered" evidence="8">
    <location>
        <begin position="33"/>
        <end position="77"/>
    </location>
</feature>
<dbReference type="Pfam" id="PF07744">
    <property type="entry name" value="SPOC"/>
    <property type="match status" value="1"/>
</dbReference>
<dbReference type="CDD" id="cd21538">
    <property type="entry name" value="SPOC_TFIIS"/>
    <property type="match status" value="1"/>
</dbReference>
<dbReference type="Gene3D" id="3.30.40.10">
    <property type="entry name" value="Zinc/RING finger domain, C3HC4 (zinc finger)"/>
    <property type="match status" value="1"/>
</dbReference>
<dbReference type="OMA" id="AWISCET"/>
<dbReference type="SUPFAM" id="SSF57903">
    <property type="entry name" value="FYVE/PHD zinc finger"/>
    <property type="match status" value="1"/>
</dbReference>
<dbReference type="PROSITE" id="PS01359">
    <property type="entry name" value="ZF_PHD_1"/>
    <property type="match status" value="1"/>
</dbReference>